<name>A0A5R9QJG4_9GAMM</name>
<sequence length="135" mass="14287">MEQSRRNSGAAMEANRRASGAANEASRRGQTVADDLNRLVNPPAQRRTLPAVQPVGAQPATQGRGTYVPPPAPGTGGGIASPLVETDAAQREYYDSVLLPTTDGLAWARFRSVKRIVMADANGAEVIQEFKNAVS</sequence>
<reference evidence="2 3" key="1">
    <citation type="journal article" date="2017" name="Eur. J. Clin. Microbiol. Infect. Dis.">
        <title>Uncommonly isolated clinical Pseudomonas: identification and phylogenetic assignation.</title>
        <authorList>
            <person name="Mulet M."/>
            <person name="Gomila M."/>
            <person name="Ramirez A."/>
            <person name="Cardew S."/>
            <person name="Moore E.R."/>
            <person name="Lalucat J."/>
            <person name="Garcia-Valdes E."/>
        </authorList>
    </citation>
    <scope>NUCLEOTIDE SEQUENCE [LARGE SCALE GENOMIC DNA]</scope>
    <source>
        <strain evidence="2 3">SD129</strain>
    </source>
</reference>
<evidence type="ECO:0000313" key="3">
    <source>
        <dbReference type="Proteomes" id="UP000306753"/>
    </source>
</evidence>
<dbReference type="EMBL" id="QLAG01000002">
    <property type="protein sequence ID" value="TLX65278.1"/>
    <property type="molecule type" value="Genomic_DNA"/>
</dbReference>
<dbReference type="Proteomes" id="UP000306753">
    <property type="component" value="Unassembled WGS sequence"/>
</dbReference>
<gene>
    <name evidence="2" type="ORF">DN820_01760</name>
</gene>
<organism evidence="2 3">
    <name type="scientific">Stutzerimonas nosocomialis</name>
    <dbReference type="NCBI Taxonomy" id="1056496"/>
    <lineage>
        <taxon>Bacteria</taxon>
        <taxon>Pseudomonadati</taxon>
        <taxon>Pseudomonadota</taxon>
        <taxon>Gammaproteobacteria</taxon>
        <taxon>Pseudomonadales</taxon>
        <taxon>Pseudomonadaceae</taxon>
        <taxon>Stutzerimonas</taxon>
    </lineage>
</organism>
<accession>A0A5R9QJG4</accession>
<evidence type="ECO:0000313" key="2">
    <source>
        <dbReference type="EMBL" id="TLX65278.1"/>
    </source>
</evidence>
<dbReference type="AlphaFoldDB" id="A0A5R9QJG4"/>
<keyword evidence="3" id="KW-1185">Reference proteome</keyword>
<evidence type="ECO:0000256" key="1">
    <source>
        <dbReference type="SAM" id="MobiDB-lite"/>
    </source>
</evidence>
<proteinExistence type="predicted"/>
<feature type="region of interest" description="Disordered" evidence="1">
    <location>
        <begin position="1"/>
        <end position="81"/>
    </location>
</feature>
<protein>
    <submittedName>
        <fullName evidence="2">Uncharacterized protein</fullName>
    </submittedName>
</protein>
<comment type="caution">
    <text evidence="2">The sequence shown here is derived from an EMBL/GenBank/DDBJ whole genome shotgun (WGS) entry which is preliminary data.</text>
</comment>